<protein>
    <recommendedName>
        <fullName evidence="1">RNA helicase</fullName>
        <ecNumber evidence="1">3.6.4.13</ecNumber>
    </recommendedName>
</protein>
<accession>A0AAW1DGX6</accession>
<dbReference type="GO" id="GO:0003723">
    <property type="term" value="F:RNA binding"/>
    <property type="evidence" value="ECO:0007669"/>
    <property type="project" value="UniProtKB-KW"/>
</dbReference>
<dbReference type="EC" id="3.6.4.13" evidence="1"/>
<dbReference type="PROSITE" id="PS51192">
    <property type="entry name" value="HELICASE_ATP_BIND_1"/>
    <property type="match status" value="1"/>
</dbReference>
<dbReference type="Pfam" id="PF00270">
    <property type="entry name" value="DEAD"/>
    <property type="match status" value="1"/>
</dbReference>
<evidence type="ECO:0000256" key="1">
    <source>
        <dbReference type="ARBA" id="ARBA00012552"/>
    </source>
</evidence>
<evidence type="ECO:0000256" key="6">
    <source>
        <dbReference type="ARBA" id="ARBA00022884"/>
    </source>
</evidence>
<evidence type="ECO:0000256" key="9">
    <source>
        <dbReference type="PROSITE-ProRule" id="PRU00552"/>
    </source>
</evidence>
<feature type="domain" description="DEAD-box RNA helicase Q" evidence="12">
    <location>
        <begin position="16"/>
        <end position="44"/>
    </location>
</feature>
<feature type="domain" description="Helicase ATP-binding" evidence="10">
    <location>
        <begin position="47"/>
        <end position="225"/>
    </location>
</feature>
<dbReference type="Proteomes" id="UP001461498">
    <property type="component" value="Unassembled WGS sequence"/>
</dbReference>
<keyword evidence="5" id="KW-0067">ATP-binding</keyword>
<dbReference type="PROSITE" id="PS51195">
    <property type="entry name" value="Q_MOTIF"/>
    <property type="match status" value="1"/>
</dbReference>
<dbReference type="InterPro" id="IPR001650">
    <property type="entry name" value="Helicase_C-like"/>
</dbReference>
<dbReference type="EMBL" id="JAPXFL010000003">
    <property type="protein sequence ID" value="KAK9509354.1"/>
    <property type="molecule type" value="Genomic_DNA"/>
</dbReference>
<dbReference type="InterPro" id="IPR014001">
    <property type="entry name" value="Helicase_ATP-bd"/>
</dbReference>
<dbReference type="GO" id="GO:0005524">
    <property type="term" value="F:ATP binding"/>
    <property type="evidence" value="ECO:0007669"/>
    <property type="project" value="UniProtKB-KW"/>
</dbReference>
<keyword evidence="3" id="KW-0378">Hydrolase</keyword>
<comment type="caution">
    <text evidence="13">The sequence shown here is derived from an EMBL/GenBank/DDBJ whole genome shotgun (WGS) entry which is preliminary data.</text>
</comment>
<feature type="domain" description="Helicase C-terminal" evidence="11">
    <location>
        <begin position="255"/>
        <end position="425"/>
    </location>
</feature>
<evidence type="ECO:0000259" key="12">
    <source>
        <dbReference type="PROSITE" id="PS51195"/>
    </source>
</evidence>
<dbReference type="PANTHER" id="PTHR47959:SF21">
    <property type="entry name" value="DEAD-BOX HELICASE 56"/>
    <property type="match status" value="1"/>
</dbReference>
<evidence type="ECO:0000256" key="4">
    <source>
        <dbReference type="ARBA" id="ARBA00022806"/>
    </source>
</evidence>
<name>A0AAW1DGX6_9HEMI</name>
<sequence length="556" mass="62366">MESTTENDEASESQLKGFHEMELDDRILKAIAKLGWASPTPIQEKAIPLMLEGKDLLMKARTGSGKTGAFVIPIVQQILNHKKISTKPQVRALIMAPTKELCRQIHSHTLQLTIKCSQDCRVVDIAQQVDVESARPLLTDLPDIVIGTPARAMSHLSIGSLVLDKSLTTLVVDEADLVFSYGYEADVKQVLRYLPRVYQAVLASATLTDDVTSLKKLILHNAVTLKLNDGDIPAGQVTHYKLYAEQDDKAAFIYAVFKLGLVKGKTIIFTNTVDKSYKIKLFLEQFGISSCALNSELPAAARCHVVSQFNDNKYQIMIASDEKVIENPDNSANKSSRNKDKESGVSRGIDFQCVSNVINFDFPLDIKSYVHRAGRTARGNNKGSVLSLISVSEVQLKEAVDDYLKEGLGVDTIFKDYKFKMDEIEGFRYRARDAWRATTKIAVKEARLKEIKQEIFNSKKLRGYFEENPRDLKTLRHDKPLRTVKLPPHLANVPDYIVPPSLKAIPGLIKVNKSRKFKQTPNVSQKYQARMKNPLFNPDPSGIDVALSKIKRRRKK</sequence>
<evidence type="ECO:0000256" key="7">
    <source>
        <dbReference type="ARBA" id="ARBA00038041"/>
    </source>
</evidence>
<dbReference type="SUPFAM" id="SSF52540">
    <property type="entry name" value="P-loop containing nucleoside triphosphate hydrolases"/>
    <property type="match status" value="2"/>
</dbReference>
<evidence type="ECO:0000259" key="11">
    <source>
        <dbReference type="PROSITE" id="PS51194"/>
    </source>
</evidence>
<dbReference type="CDD" id="cd17961">
    <property type="entry name" value="DEADc_DDX56"/>
    <property type="match status" value="1"/>
</dbReference>
<organism evidence="13 14">
    <name type="scientific">Rhynocoris fuscipes</name>
    <dbReference type="NCBI Taxonomy" id="488301"/>
    <lineage>
        <taxon>Eukaryota</taxon>
        <taxon>Metazoa</taxon>
        <taxon>Ecdysozoa</taxon>
        <taxon>Arthropoda</taxon>
        <taxon>Hexapoda</taxon>
        <taxon>Insecta</taxon>
        <taxon>Pterygota</taxon>
        <taxon>Neoptera</taxon>
        <taxon>Paraneoptera</taxon>
        <taxon>Hemiptera</taxon>
        <taxon>Heteroptera</taxon>
        <taxon>Panheteroptera</taxon>
        <taxon>Cimicomorpha</taxon>
        <taxon>Reduviidae</taxon>
        <taxon>Harpactorinae</taxon>
        <taxon>Harpactorini</taxon>
        <taxon>Rhynocoris</taxon>
    </lineage>
</organism>
<dbReference type="Gene3D" id="3.40.50.300">
    <property type="entry name" value="P-loop containing nucleotide triphosphate hydrolases"/>
    <property type="match status" value="2"/>
</dbReference>
<evidence type="ECO:0000256" key="2">
    <source>
        <dbReference type="ARBA" id="ARBA00022741"/>
    </source>
</evidence>
<dbReference type="GO" id="GO:0005829">
    <property type="term" value="C:cytosol"/>
    <property type="evidence" value="ECO:0007669"/>
    <property type="project" value="TreeGrafter"/>
</dbReference>
<evidence type="ECO:0000259" key="10">
    <source>
        <dbReference type="PROSITE" id="PS51192"/>
    </source>
</evidence>
<dbReference type="InterPro" id="IPR014014">
    <property type="entry name" value="RNA_helicase_DEAD_Q_motif"/>
</dbReference>
<evidence type="ECO:0000313" key="13">
    <source>
        <dbReference type="EMBL" id="KAK9509354.1"/>
    </source>
</evidence>
<dbReference type="AlphaFoldDB" id="A0AAW1DGX6"/>
<dbReference type="Pfam" id="PF00271">
    <property type="entry name" value="Helicase_C"/>
    <property type="match status" value="1"/>
</dbReference>
<dbReference type="SMART" id="SM00487">
    <property type="entry name" value="DEXDc"/>
    <property type="match status" value="1"/>
</dbReference>
<reference evidence="13 14" key="1">
    <citation type="submission" date="2022-12" db="EMBL/GenBank/DDBJ databases">
        <title>Chromosome-level genome assembly of true bugs.</title>
        <authorList>
            <person name="Ma L."/>
            <person name="Li H."/>
        </authorList>
    </citation>
    <scope>NUCLEOTIDE SEQUENCE [LARGE SCALE GENOMIC DNA]</scope>
    <source>
        <strain evidence="13">Lab_2022b</strain>
    </source>
</reference>
<dbReference type="InterPro" id="IPR027417">
    <property type="entry name" value="P-loop_NTPase"/>
</dbReference>
<dbReference type="GO" id="GO:0003724">
    <property type="term" value="F:RNA helicase activity"/>
    <property type="evidence" value="ECO:0007669"/>
    <property type="project" value="UniProtKB-EC"/>
</dbReference>
<dbReference type="InterPro" id="IPR050079">
    <property type="entry name" value="DEAD_box_RNA_helicase"/>
</dbReference>
<keyword evidence="2" id="KW-0547">Nucleotide-binding</keyword>
<dbReference type="GO" id="GO:0016787">
    <property type="term" value="F:hydrolase activity"/>
    <property type="evidence" value="ECO:0007669"/>
    <property type="project" value="UniProtKB-KW"/>
</dbReference>
<dbReference type="SMART" id="SM00490">
    <property type="entry name" value="HELICc"/>
    <property type="match status" value="1"/>
</dbReference>
<dbReference type="PROSITE" id="PS51194">
    <property type="entry name" value="HELICASE_CTER"/>
    <property type="match status" value="1"/>
</dbReference>
<dbReference type="CDD" id="cd18787">
    <property type="entry name" value="SF2_C_DEAD"/>
    <property type="match status" value="1"/>
</dbReference>
<dbReference type="InterPro" id="IPR011545">
    <property type="entry name" value="DEAD/DEAH_box_helicase_dom"/>
</dbReference>
<evidence type="ECO:0000256" key="3">
    <source>
        <dbReference type="ARBA" id="ARBA00022801"/>
    </source>
</evidence>
<keyword evidence="4" id="KW-0347">Helicase</keyword>
<keyword evidence="6" id="KW-0694">RNA-binding</keyword>
<comment type="catalytic activity">
    <reaction evidence="8">
        <text>ATP + H2O = ADP + phosphate + H(+)</text>
        <dbReference type="Rhea" id="RHEA:13065"/>
        <dbReference type="ChEBI" id="CHEBI:15377"/>
        <dbReference type="ChEBI" id="CHEBI:15378"/>
        <dbReference type="ChEBI" id="CHEBI:30616"/>
        <dbReference type="ChEBI" id="CHEBI:43474"/>
        <dbReference type="ChEBI" id="CHEBI:456216"/>
        <dbReference type="EC" id="3.6.4.13"/>
    </reaction>
</comment>
<keyword evidence="14" id="KW-1185">Reference proteome</keyword>
<evidence type="ECO:0000313" key="14">
    <source>
        <dbReference type="Proteomes" id="UP001461498"/>
    </source>
</evidence>
<comment type="similarity">
    <text evidence="7">Belongs to the DEAD box helicase family. DDX56/DBP9 subfamily.</text>
</comment>
<evidence type="ECO:0000256" key="5">
    <source>
        <dbReference type="ARBA" id="ARBA00022840"/>
    </source>
</evidence>
<proteinExistence type="inferred from homology"/>
<evidence type="ECO:0000256" key="8">
    <source>
        <dbReference type="ARBA" id="ARBA00047984"/>
    </source>
</evidence>
<feature type="short sequence motif" description="Q motif" evidence="9">
    <location>
        <begin position="16"/>
        <end position="44"/>
    </location>
</feature>
<dbReference type="PANTHER" id="PTHR47959">
    <property type="entry name" value="ATP-DEPENDENT RNA HELICASE RHLE-RELATED"/>
    <property type="match status" value="1"/>
</dbReference>
<gene>
    <name evidence="13" type="ORF">O3M35_006692</name>
</gene>